<sequence length="59" mass="6576">MVLWRRFVARGLPVTQASGHAGREVRGDSPDSLKVWHGVSTDKALRARNCSQMKSLLNK</sequence>
<evidence type="ECO:0000313" key="1">
    <source>
        <dbReference type="EMBL" id="GGZ67013.1"/>
    </source>
</evidence>
<dbReference type="Proteomes" id="UP000623010">
    <property type="component" value="Unassembled WGS sequence"/>
</dbReference>
<dbReference type="EMBL" id="BMWH01000001">
    <property type="protein sequence ID" value="GGZ67013.1"/>
    <property type="molecule type" value="Genomic_DNA"/>
</dbReference>
<organism evidence="1 2">
    <name type="scientific">Streptomyces echinoruber</name>
    <dbReference type="NCBI Taxonomy" id="68898"/>
    <lineage>
        <taxon>Bacteria</taxon>
        <taxon>Bacillati</taxon>
        <taxon>Actinomycetota</taxon>
        <taxon>Actinomycetes</taxon>
        <taxon>Kitasatosporales</taxon>
        <taxon>Streptomycetaceae</taxon>
        <taxon>Streptomyces</taxon>
    </lineage>
</organism>
<protein>
    <submittedName>
        <fullName evidence="1">Uncharacterized protein</fullName>
    </submittedName>
</protein>
<gene>
    <name evidence="1" type="ORF">GCM10010389_00100</name>
</gene>
<evidence type="ECO:0000313" key="2">
    <source>
        <dbReference type="Proteomes" id="UP000623010"/>
    </source>
</evidence>
<comment type="caution">
    <text evidence="1">The sequence shown here is derived from an EMBL/GenBank/DDBJ whole genome shotgun (WGS) entry which is preliminary data.</text>
</comment>
<accession>A0A918V444</accession>
<reference evidence="1" key="2">
    <citation type="submission" date="2020-09" db="EMBL/GenBank/DDBJ databases">
        <authorList>
            <person name="Sun Q."/>
            <person name="Ohkuma M."/>
        </authorList>
    </citation>
    <scope>NUCLEOTIDE SEQUENCE</scope>
    <source>
        <strain evidence="1">JCM 5016</strain>
    </source>
</reference>
<name>A0A918V444_9ACTN</name>
<reference evidence="1" key="1">
    <citation type="journal article" date="2014" name="Int. J. Syst. Evol. Microbiol.">
        <title>Complete genome sequence of Corynebacterium casei LMG S-19264T (=DSM 44701T), isolated from a smear-ripened cheese.</title>
        <authorList>
            <consortium name="US DOE Joint Genome Institute (JGI-PGF)"/>
            <person name="Walter F."/>
            <person name="Albersmeier A."/>
            <person name="Kalinowski J."/>
            <person name="Ruckert C."/>
        </authorList>
    </citation>
    <scope>NUCLEOTIDE SEQUENCE</scope>
    <source>
        <strain evidence="1">JCM 5016</strain>
    </source>
</reference>
<proteinExistence type="predicted"/>
<dbReference type="AlphaFoldDB" id="A0A918V444"/>
<keyword evidence="2" id="KW-1185">Reference proteome</keyword>